<name>A0A6J5G6Z0_9BURK</name>
<dbReference type="AlphaFoldDB" id="A0A6J5G6Z0"/>
<dbReference type="EC" id="3.6.1.-" evidence="4"/>
<proteinExistence type="inferred from homology"/>
<evidence type="ECO:0000256" key="3">
    <source>
        <dbReference type="ARBA" id="ARBA00023080"/>
    </source>
</evidence>
<dbReference type="NCBIfam" id="TIGR00172">
    <property type="entry name" value="maf"/>
    <property type="match status" value="1"/>
</dbReference>
<comment type="catalytic activity">
    <reaction evidence="4">
        <text>N(7)-methyl-GTP + H2O = N(7)-methyl-GMP + diphosphate + H(+)</text>
        <dbReference type="Rhea" id="RHEA:58744"/>
        <dbReference type="ChEBI" id="CHEBI:15377"/>
        <dbReference type="ChEBI" id="CHEBI:15378"/>
        <dbReference type="ChEBI" id="CHEBI:33019"/>
        <dbReference type="ChEBI" id="CHEBI:58285"/>
        <dbReference type="ChEBI" id="CHEBI:87133"/>
    </reaction>
</comment>
<dbReference type="Proteomes" id="UP000494119">
    <property type="component" value="Unassembled WGS sequence"/>
</dbReference>
<accession>A0A6J5G6Z0</accession>
<reference evidence="5 6" key="1">
    <citation type="submission" date="2020-04" db="EMBL/GenBank/DDBJ databases">
        <authorList>
            <person name="De Canck E."/>
        </authorList>
    </citation>
    <scope>NUCLEOTIDE SEQUENCE [LARGE SCALE GENOMIC DNA]</scope>
    <source>
        <strain evidence="5 6">LMG 28688</strain>
    </source>
</reference>
<sequence length="237" mass="25420">MRPPNAWSALRRPTTIIHDPTIMQDTAAPARQPSRPTLILASSSRYRRELLERLRIPFDTAVPAIDETPHAGETPAATALRLAEAKARAVAAALPADAGRALVIGSDQVATFDGLQIGKPGTHERALEQLRAMRGREVLFHSALSLLDTATGQTATVDVVTTVRFRDLPDAVLDAYLHAEQPYDCAGSAKSEGLGIALLEAIKSDDPTALIGLPLIELTRMLLAAGYPLLTPQEARQ</sequence>
<comment type="subcellular location">
    <subcellularLocation>
        <location evidence="4">Cytoplasm</location>
    </subcellularLocation>
</comment>
<organism evidence="5 6">
    <name type="scientific">Paraburkholderia caffeinitolerans</name>
    <dbReference type="NCBI Taxonomy" id="1723730"/>
    <lineage>
        <taxon>Bacteria</taxon>
        <taxon>Pseudomonadati</taxon>
        <taxon>Pseudomonadota</taxon>
        <taxon>Betaproteobacteria</taxon>
        <taxon>Burkholderiales</taxon>
        <taxon>Burkholderiaceae</taxon>
        <taxon>Paraburkholderia</taxon>
    </lineage>
</organism>
<keyword evidence="6" id="KW-1185">Reference proteome</keyword>
<dbReference type="PANTHER" id="PTHR43213:SF5">
    <property type="entry name" value="BIFUNCTIONAL DTTP_UTP PYROPHOSPHATASE_METHYLTRANSFERASE PROTEIN-RELATED"/>
    <property type="match status" value="1"/>
</dbReference>
<keyword evidence="2 4" id="KW-0378">Hydrolase</keyword>
<protein>
    <recommendedName>
        <fullName evidence="4">7-methyl-GTP pyrophosphatase</fullName>
        <shortName evidence="4">m(7)GTP pyrophosphatase</shortName>
        <ecNumber evidence="4">3.6.1.-</ecNumber>
    </recommendedName>
</protein>
<dbReference type="PANTHER" id="PTHR43213">
    <property type="entry name" value="BIFUNCTIONAL DTTP/UTP PYROPHOSPHATASE/METHYLTRANSFERASE PROTEIN-RELATED"/>
    <property type="match status" value="1"/>
</dbReference>
<dbReference type="Pfam" id="PF02545">
    <property type="entry name" value="Maf"/>
    <property type="match status" value="1"/>
</dbReference>
<evidence type="ECO:0000256" key="1">
    <source>
        <dbReference type="ARBA" id="ARBA00001968"/>
    </source>
</evidence>
<dbReference type="SUPFAM" id="SSF52972">
    <property type="entry name" value="ITPase-like"/>
    <property type="match status" value="1"/>
</dbReference>
<comment type="caution">
    <text evidence="4">Lacks conserved residue(s) required for the propagation of feature annotation.</text>
</comment>
<evidence type="ECO:0000256" key="2">
    <source>
        <dbReference type="ARBA" id="ARBA00022801"/>
    </source>
</evidence>
<dbReference type="InterPro" id="IPR029001">
    <property type="entry name" value="ITPase-like_fam"/>
</dbReference>
<evidence type="ECO:0000313" key="5">
    <source>
        <dbReference type="EMBL" id="CAB3794841.1"/>
    </source>
</evidence>
<feature type="site" description="Important for substrate specificity" evidence="4">
    <location>
        <position position="108"/>
    </location>
</feature>
<dbReference type="GO" id="GO:0047429">
    <property type="term" value="F:nucleoside triphosphate diphosphatase activity"/>
    <property type="evidence" value="ECO:0007669"/>
    <property type="project" value="InterPro"/>
</dbReference>
<dbReference type="GO" id="GO:0009117">
    <property type="term" value="P:nucleotide metabolic process"/>
    <property type="evidence" value="ECO:0007669"/>
    <property type="project" value="UniProtKB-KW"/>
</dbReference>
<dbReference type="HAMAP" id="MF_00528">
    <property type="entry name" value="Maf"/>
    <property type="match status" value="1"/>
</dbReference>
<keyword evidence="4" id="KW-0963">Cytoplasm</keyword>
<gene>
    <name evidence="5" type="primary">yceF</name>
    <name evidence="5" type="ORF">LMG28688_03990</name>
</gene>
<comment type="similarity">
    <text evidence="4">Belongs to the Maf family. YceF subfamily.</text>
</comment>
<dbReference type="CDD" id="cd00555">
    <property type="entry name" value="Maf"/>
    <property type="match status" value="1"/>
</dbReference>
<feature type="active site" description="Proton acceptor" evidence="4">
    <location>
        <position position="107"/>
    </location>
</feature>
<feature type="site" description="Important for substrate specificity" evidence="4">
    <location>
        <position position="46"/>
    </location>
</feature>
<feature type="site" description="Important for substrate specificity" evidence="4">
    <location>
        <position position="192"/>
    </location>
</feature>
<evidence type="ECO:0000256" key="4">
    <source>
        <dbReference type="HAMAP-Rule" id="MF_00528"/>
    </source>
</evidence>
<evidence type="ECO:0000313" key="6">
    <source>
        <dbReference type="Proteomes" id="UP000494119"/>
    </source>
</evidence>
<dbReference type="Gene3D" id="3.90.950.10">
    <property type="match status" value="1"/>
</dbReference>
<dbReference type="InterPro" id="IPR003697">
    <property type="entry name" value="Maf-like"/>
</dbReference>
<comment type="function">
    <text evidence="4">Nucleoside triphosphate pyrophosphatase that hydrolyzes 7-methyl-GTP (m(7)GTP). May have a dual role in cell division arrest and in preventing the incorporation of modified nucleotides into cellular nucleic acids.</text>
</comment>
<dbReference type="GO" id="GO:0005737">
    <property type="term" value="C:cytoplasm"/>
    <property type="evidence" value="ECO:0007669"/>
    <property type="project" value="UniProtKB-SubCell"/>
</dbReference>
<comment type="cofactor">
    <cofactor evidence="1 4">
        <name>a divalent metal cation</name>
        <dbReference type="ChEBI" id="CHEBI:60240"/>
    </cofactor>
</comment>
<dbReference type="EMBL" id="CADIKL010000020">
    <property type="protein sequence ID" value="CAB3794841.1"/>
    <property type="molecule type" value="Genomic_DNA"/>
</dbReference>
<keyword evidence="3 4" id="KW-0546">Nucleotide metabolism</keyword>